<name>A0ABQ6HGJ7_9GAMM</name>
<dbReference type="EMBL" id="BSSV01000009">
    <property type="protein sequence ID" value="GLX87236.1"/>
    <property type="molecule type" value="Genomic_DNA"/>
</dbReference>
<dbReference type="InterPro" id="IPR006094">
    <property type="entry name" value="Oxid_FAD_bind_N"/>
</dbReference>
<keyword evidence="8 20" id="KW-0963">Cytoplasm</keyword>
<comment type="similarity">
    <text evidence="5 20">Belongs to the MurB family.</text>
</comment>
<evidence type="ECO:0000256" key="1">
    <source>
        <dbReference type="ARBA" id="ARBA00001974"/>
    </source>
</evidence>
<evidence type="ECO:0000256" key="5">
    <source>
        <dbReference type="ARBA" id="ARBA00010485"/>
    </source>
</evidence>
<dbReference type="PANTHER" id="PTHR21071:SF4">
    <property type="entry name" value="UDP-N-ACETYLENOLPYRUVOYLGLUCOSAMINE REDUCTASE"/>
    <property type="match status" value="1"/>
</dbReference>
<dbReference type="SUPFAM" id="SSF56194">
    <property type="entry name" value="Uridine diphospho-N-Acetylenolpyruvylglucosamine reductase, MurB, C-terminal domain"/>
    <property type="match status" value="1"/>
</dbReference>
<evidence type="ECO:0000256" key="17">
    <source>
        <dbReference type="ARBA" id="ARBA00023316"/>
    </source>
</evidence>
<evidence type="ECO:0000256" key="12">
    <source>
        <dbReference type="ARBA" id="ARBA00022857"/>
    </source>
</evidence>
<evidence type="ECO:0000256" key="19">
    <source>
        <dbReference type="ARBA" id="ARBA00048914"/>
    </source>
</evidence>
<dbReference type="Proteomes" id="UP001157134">
    <property type="component" value="Unassembled WGS sequence"/>
</dbReference>
<accession>A0ABQ6HGJ7</accession>
<feature type="active site" description="Proton donor" evidence="20">
    <location>
        <position position="230"/>
    </location>
</feature>
<dbReference type="Pfam" id="PF02873">
    <property type="entry name" value="MurB_C"/>
    <property type="match status" value="1"/>
</dbReference>
<evidence type="ECO:0000256" key="20">
    <source>
        <dbReference type="HAMAP-Rule" id="MF_00037"/>
    </source>
</evidence>
<protein>
    <recommendedName>
        <fullName evidence="7 20">UDP-N-acetylenolpyruvoylglucosamine reductase</fullName>
        <ecNumber evidence="6 20">1.3.1.98</ecNumber>
    </recommendedName>
    <alternativeName>
        <fullName evidence="18 20">UDP-N-acetylmuramate dehydrogenase</fullName>
    </alternativeName>
</protein>
<keyword evidence="23" id="KW-1185">Reference proteome</keyword>
<keyword evidence="17 20" id="KW-0961">Cell wall biogenesis/degradation</keyword>
<reference evidence="22 23" key="1">
    <citation type="submission" date="2023-03" db="EMBL/GenBank/DDBJ databases">
        <title>Thalassotalea loyana LMG 22536T draft genome sequence.</title>
        <authorList>
            <person name="Sawabe T."/>
        </authorList>
    </citation>
    <scope>NUCLEOTIDE SEQUENCE [LARGE SCALE GENOMIC DNA]</scope>
    <source>
        <strain evidence="22 23">LMG 22536</strain>
    </source>
</reference>
<keyword evidence="16 20" id="KW-0131">Cell cycle</keyword>
<dbReference type="Pfam" id="PF01565">
    <property type="entry name" value="FAD_binding_4"/>
    <property type="match status" value="1"/>
</dbReference>
<dbReference type="InterPro" id="IPR036318">
    <property type="entry name" value="FAD-bd_PCMH-like_sf"/>
</dbReference>
<comment type="subcellular location">
    <subcellularLocation>
        <location evidence="3 20">Cytoplasm</location>
    </subcellularLocation>
</comment>
<keyword evidence="14 20" id="KW-0573">Peptidoglycan synthesis</keyword>
<evidence type="ECO:0000259" key="21">
    <source>
        <dbReference type="PROSITE" id="PS51387"/>
    </source>
</evidence>
<keyword evidence="12 20" id="KW-0521">NADP</keyword>
<feature type="active site" evidence="20">
    <location>
        <position position="161"/>
    </location>
</feature>
<comment type="pathway">
    <text evidence="4 20">Cell wall biogenesis; peptidoglycan biosynthesis.</text>
</comment>
<evidence type="ECO:0000256" key="2">
    <source>
        <dbReference type="ARBA" id="ARBA00003921"/>
    </source>
</evidence>
<sequence>MRSETNFSLKAFNSFAVDAIAPTIYFPETIDHLKTLSRELDSGSYYLLGEGSNTLFYEAYTPCIVKPNFRGIEITETPDGFKVVVGSAENWHHLVISLIDKNILGLENLALIPGTVGAAPVQNIGAYGKELADYCQSVEWVSLTTGEKKVLSNEQCQFSYRHSVFKTPGFKQGVITRVSFFFPKAWHARTNYGDLKSLSPASSAKAILEKVIEVRNSKLPDPACLPNAGSFFKNPIVDVSVVKELRAIYSNLPTFEVDEKRVKLAAGWLIEHAGLKGFVRGNVGVHKNQALVLVNHNNGRGDEIISLAKHIQQTVVNKFGIKLEPEVRLIGAQGEQVIDDIELTQTC</sequence>
<dbReference type="Gene3D" id="3.30.43.10">
    <property type="entry name" value="Uridine Diphospho-n-acetylenolpyruvylglucosamine Reductase, domain 2"/>
    <property type="match status" value="1"/>
</dbReference>
<keyword evidence="15 20" id="KW-0560">Oxidoreductase</keyword>
<dbReference type="PROSITE" id="PS51387">
    <property type="entry name" value="FAD_PCMH"/>
    <property type="match status" value="1"/>
</dbReference>
<keyword evidence="10 20" id="KW-0285">Flavoprotein</keyword>
<gene>
    <name evidence="20 22" type="primary">murB</name>
    <name evidence="22" type="ORF">tloyanaT_34890</name>
</gene>
<dbReference type="NCBIfam" id="TIGR00179">
    <property type="entry name" value="murB"/>
    <property type="match status" value="1"/>
</dbReference>
<evidence type="ECO:0000256" key="14">
    <source>
        <dbReference type="ARBA" id="ARBA00022984"/>
    </source>
</evidence>
<dbReference type="Gene3D" id="3.90.78.10">
    <property type="entry name" value="UDP-N-acetylenolpyruvoylglucosamine reductase, C-terminal domain"/>
    <property type="match status" value="1"/>
</dbReference>
<dbReference type="NCBIfam" id="NF000755">
    <property type="entry name" value="PRK00046.1"/>
    <property type="match status" value="1"/>
</dbReference>
<comment type="catalytic activity">
    <reaction evidence="19 20">
        <text>UDP-N-acetyl-alpha-D-muramate + NADP(+) = UDP-N-acetyl-3-O-(1-carboxyvinyl)-alpha-D-glucosamine + NADPH + H(+)</text>
        <dbReference type="Rhea" id="RHEA:12248"/>
        <dbReference type="ChEBI" id="CHEBI:15378"/>
        <dbReference type="ChEBI" id="CHEBI:57783"/>
        <dbReference type="ChEBI" id="CHEBI:58349"/>
        <dbReference type="ChEBI" id="CHEBI:68483"/>
        <dbReference type="ChEBI" id="CHEBI:70757"/>
        <dbReference type="EC" id="1.3.1.98"/>
    </reaction>
</comment>
<evidence type="ECO:0000256" key="4">
    <source>
        <dbReference type="ARBA" id="ARBA00004752"/>
    </source>
</evidence>
<feature type="domain" description="FAD-binding PCMH-type" evidence="21">
    <location>
        <begin position="17"/>
        <end position="185"/>
    </location>
</feature>
<dbReference type="InterPro" id="IPR011601">
    <property type="entry name" value="MurB_C"/>
</dbReference>
<keyword evidence="13 20" id="KW-0133">Cell shape</keyword>
<keyword evidence="11 20" id="KW-0274">FAD</keyword>
<evidence type="ECO:0000256" key="16">
    <source>
        <dbReference type="ARBA" id="ARBA00023306"/>
    </source>
</evidence>
<comment type="function">
    <text evidence="2 20">Cell wall formation.</text>
</comment>
<evidence type="ECO:0000313" key="23">
    <source>
        <dbReference type="Proteomes" id="UP001157134"/>
    </source>
</evidence>
<evidence type="ECO:0000256" key="3">
    <source>
        <dbReference type="ARBA" id="ARBA00004496"/>
    </source>
</evidence>
<comment type="cofactor">
    <cofactor evidence="1 20">
        <name>FAD</name>
        <dbReference type="ChEBI" id="CHEBI:57692"/>
    </cofactor>
</comment>
<dbReference type="HAMAP" id="MF_00037">
    <property type="entry name" value="MurB"/>
    <property type="match status" value="1"/>
</dbReference>
<dbReference type="InterPro" id="IPR016169">
    <property type="entry name" value="FAD-bd_PCMH_sub2"/>
</dbReference>
<feature type="active site" evidence="20">
    <location>
        <position position="326"/>
    </location>
</feature>
<dbReference type="EC" id="1.3.1.98" evidence="6 20"/>
<dbReference type="InterPro" id="IPR016166">
    <property type="entry name" value="FAD-bd_PCMH"/>
</dbReference>
<proteinExistence type="inferred from homology"/>
<dbReference type="InterPro" id="IPR016167">
    <property type="entry name" value="FAD-bd_PCMH_sub1"/>
</dbReference>
<evidence type="ECO:0000256" key="6">
    <source>
        <dbReference type="ARBA" id="ARBA00012518"/>
    </source>
</evidence>
<keyword evidence="9 20" id="KW-0132">Cell division</keyword>
<dbReference type="InterPro" id="IPR036635">
    <property type="entry name" value="MurB_C_sf"/>
</dbReference>
<dbReference type="PANTHER" id="PTHR21071">
    <property type="entry name" value="UDP-N-ACETYLENOLPYRUVOYLGLUCOSAMINE REDUCTASE"/>
    <property type="match status" value="1"/>
</dbReference>
<dbReference type="RefSeq" id="WP_284301089.1">
    <property type="nucleotide sequence ID" value="NZ_BSSV01000009.1"/>
</dbReference>
<organism evidence="22 23">
    <name type="scientific">Thalassotalea loyana</name>
    <dbReference type="NCBI Taxonomy" id="280483"/>
    <lineage>
        <taxon>Bacteria</taxon>
        <taxon>Pseudomonadati</taxon>
        <taxon>Pseudomonadota</taxon>
        <taxon>Gammaproteobacteria</taxon>
        <taxon>Alteromonadales</taxon>
        <taxon>Colwelliaceae</taxon>
        <taxon>Thalassotalea</taxon>
    </lineage>
</organism>
<evidence type="ECO:0000256" key="11">
    <source>
        <dbReference type="ARBA" id="ARBA00022827"/>
    </source>
</evidence>
<dbReference type="Gene3D" id="3.30.465.10">
    <property type="match status" value="1"/>
</dbReference>
<evidence type="ECO:0000256" key="8">
    <source>
        <dbReference type="ARBA" id="ARBA00022490"/>
    </source>
</evidence>
<evidence type="ECO:0000256" key="10">
    <source>
        <dbReference type="ARBA" id="ARBA00022630"/>
    </source>
</evidence>
<dbReference type="SUPFAM" id="SSF56176">
    <property type="entry name" value="FAD-binding/transporter-associated domain-like"/>
    <property type="match status" value="1"/>
</dbReference>
<evidence type="ECO:0000256" key="15">
    <source>
        <dbReference type="ARBA" id="ARBA00023002"/>
    </source>
</evidence>
<evidence type="ECO:0000256" key="9">
    <source>
        <dbReference type="ARBA" id="ARBA00022618"/>
    </source>
</evidence>
<evidence type="ECO:0000256" key="18">
    <source>
        <dbReference type="ARBA" id="ARBA00031026"/>
    </source>
</evidence>
<evidence type="ECO:0000313" key="22">
    <source>
        <dbReference type="EMBL" id="GLX87236.1"/>
    </source>
</evidence>
<evidence type="ECO:0000256" key="13">
    <source>
        <dbReference type="ARBA" id="ARBA00022960"/>
    </source>
</evidence>
<evidence type="ECO:0000256" key="7">
    <source>
        <dbReference type="ARBA" id="ARBA00015188"/>
    </source>
</evidence>
<dbReference type="InterPro" id="IPR003170">
    <property type="entry name" value="MurB"/>
</dbReference>
<comment type="caution">
    <text evidence="22">The sequence shown here is derived from an EMBL/GenBank/DDBJ whole genome shotgun (WGS) entry which is preliminary data.</text>
</comment>